<accession>A0ACB8QWT9</accession>
<name>A0ACB8QWT9_9AGAM</name>
<proteinExistence type="predicted"/>
<protein>
    <submittedName>
        <fullName evidence="1">Haloacid dehalogenase</fullName>
    </submittedName>
</protein>
<dbReference type="Proteomes" id="UP000814128">
    <property type="component" value="Unassembled WGS sequence"/>
</dbReference>
<reference evidence="1" key="1">
    <citation type="submission" date="2021-02" db="EMBL/GenBank/DDBJ databases">
        <authorList>
            <consortium name="DOE Joint Genome Institute"/>
            <person name="Ahrendt S."/>
            <person name="Looney B.P."/>
            <person name="Miyauchi S."/>
            <person name="Morin E."/>
            <person name="Drula E."/>
            <person name="Courty P.E."/>
            <person name="Chicoki N."/>
            <person name="Fauchery L."/>
            <person name="Kohler A."/>
            <person name="Kuo A."/>
            <person name="Labutti K."/>
            <person name="Pangilinan J."/>
            <person name="Lipzen A."/>
            <person name="Riley R."/>
            <person name="Andreopoulos W."/>
            <person name="He G."/>
            <person name="Johnson J."/>
            <person name="Barry K.W."/>
            <person name="Grigoriev I.V."/>
            <person name="Nagy L."/>
            <person name="Hibbett D."/>
            <person name="Henrissat B."/>
            <person name="Matheny P.B."/>
            <person name="Labbe J."/>
            <person name="Martin F."/>
        </authorList>
    </citation>
    <scope>NUCLEOTIDE SEQUENCE</scope>
    <source>
        <strain evidence="1">EC-137</strain>
    </source>
</reference>
<evidence type="ECO:0000313" key="1">
    <source>
        <dbReference type="EMBL" id="KAI0036369.1"/>
    </source>
</evidence>
<feature type="non-terminal residue" evidence="1">
    <location>
        <position position="209"/>
    </location>
</feature>
<organism evidence="1 2">
    <name type="scientific">Vararia minispora EC-137</name>
    <dbReference type="NCBI Taxonomy" id="1314806"/>
    <lineage>
        <taxon>Eukaryota</taxon>
        <taxon>Fungi</taxon>
        <taxon>Dikarya</taxon>
        <taxon>Basidiomycota</taxon>
        <taxon>Agaricomycotina</taxon>
        <taxon>Agaricomycetes</taxon>
        <taxon>Russulales</taxon>
        <taxon>Lachnocladiaceae</taxon>
        <taxon>Vararia</taxon>
    </lineage>
</organism>
<comment type="caution">
    <text evidence="1">The sequence shown here is derived from an EMBL/GenBank/DDBJ whole genome shotgun (WGS) entry which is preliminary data.</text>
</comment>
<reference evidence="1" key="2">
    <citation type="journal article" date="2022" name="New Phytol.">
        <title>Evolutionary transition to the ectomycorrhizal habit in the genomes of a hyperdiverse lineage of mushroom-forming fungi.</title>
        <authorList>
            <person name="Looney B."/>
            <person name="Miyauchi S."/>
            <person name="Morin E."/>
            <person name="Drula E."/>
            <person name="Courty P.E."/>
            <person name="Kohler A."/>
            <person name="Kuo A."/>
            <person name="LaButti K."/>
            <person name="Pangilinan J."/>
            <person name="Lipzen A."/>
            <person name="Riley R."/>
            <person name="Andreopoulos W."/>
            <person name="He G."/>
            <person name="Johnson J."/>
            <person name="Nolan M."/>
            <person name="Tritt A."/>
            <person name="Barry K.W."/>
            <person name="Grigoriev I.V."/>
            <person name="Nagy L.G."/>
            <person name="Hibbett D."/>
            <person name="Henrissat B."/>
            <person name="Matheny P.B."/>
            <person name="Labbe J."/>
            <person name="Martin F.M."/>
        </authorList>
    </citation>
    <scope>NUCLEOTIDE SEQUENCE</scope>
    <source>
        <strain evidence="1">EC-137</strain>
    </source>
</reference>
<feature type="non-terminal residue" evidence="1">
    <location>
        <position position="1"/>
    </location>
</feature>
<dbReference type="EMBL" id="MU273472">
    <property type="protein sequence ID" value="KAI0036369.1"/>
    <property type="molecule type" value="Genomic_DNA"/>
</dbReference>
<gene>
    <name evidence="1" type="ORF">K488DRAFT_37291</name>
</gene>
<evidence type="ECO:0000313" key="2">
    <source>
        <dbReference type="Proteomes" id="UP000814128"/>
    </source>
</evidence>
<keyword evidence="2" id="KW-1185">Reference proteome</keyword>
<sequence length="209" mass="22987">QILAFDIYGTLLDTGSISTAVAEQLMLSPEKALELSLLWRRLQLEYTFRLNSMGYFEPFDVVTYKSFLHAAVESGYDVSSTTAAAVCEAYQRLGAFPDAVQALTELRNSDTVDVLVFSNGTHALQMVNSALDAASLAPLVPNQYLVNSVQKYKPAFEVYHGLLRSLGKVDSPRDVWLISGNPFDISGARSVGMSAVWVNRAGKEWPDKL</sequence>